<reference evidence="2 3" key="1">
    <citation type="journal article" date="2012" name="J. Virol.">
        <title>Genome of Klebsiella sp.-Infecting Bacteriophage vB_KleM_RaK2.</title>
        <authorList>
            <person name="Simoliunas E."/>
            <person name="Kaliniene L."/>
            <person name="Truncaite L."/>
            <person name="Klausa V."/>
            <person name="Zajanckauskaite A."/>
            <person name="Meskys R."/>
        </authorList>
    </citation>
    <scope>NUCLEOTIDE SEQUENCE [LARGE SCALE GENOMIC DNA]</scope>
</reference>
<evidence type="ECO:0000256" key="1">
    <source>
        <dbReference type="SAM" id="Phobius"/>
    </source>
</evidence>
<evidence type="ECO:0000313" key="3">
    <source>
        <dbReference type="Proteomes" id="UP000007524"/>
    </source>
</evidence>
<protein>
    <submittedName>
        <fullName evidence="2">Uncharacterized protein</fullName>
    </submittedName>
</protein>
<dbReference type="RefSeq" id="YP_007007613.1">
    <property type="nucleotide sequence ID" value="NC_019526.1"/>
</dbReference>
<feature type="transmembrane region" description="Helical" evidence="1">
    <location>
        <begin position="7"/>
        <end position="29"/>
    </location>
</feature>
<dbReference type="GeneID" id="14013046"/>
<keyword evidence="3" id="KW-1185">Reference proteome</keyword>
<dbReference type="Proteomes" id="UP000007524">
    <property type="component" value="Segment"/>
</dbReference>
<keyword evidence="1" id="KW-1133">Transmembrane helix</keyword>
<accession>H6X4R5</accession>
<dbReference type="KEGG" id="vg:14013046"/>
<feature type="transmembrane region" description="Helical" evidence="1">
    <location>
        <begin position="35"/>
        <end position="60"/>
    </location>
</feature>
<keyword evidence="1" id="KW-0472">Membrane</keyword>
<gene>
    <name evidence="2" type="ORF">RaK2_00458</name>
</gene>
<evidence type="ECO:0000313" key="2">
    <source>
        <dbReference type="EMBL" id="AFA44731.1"/>
    </source>
</evidence>
<sequence length="68" mass="8060">MKIVLEFAFIIFGFIWFTAISIFAGYLIIKPDMLIFYWILTLIAFISVVCLSYKLVYLYADEIKKYNT</sequence>
<proteinExistence type="predicted"/>
<organism evidence="2 3">
    <name type="scientific">Klebsiella phage vB_KleM_RaK2</name>
    <dbReference type="NCBI Taxonomy" id="1147094"/>
    <lineage>
        <taxon>Viruses</taxon>
        <taxon>Duplodnaviria</taxon>
        <taxon>Heunggongvirae</taxon>
        <taxon>Uroviricota</taxon>
        <taxon>Caudoviricetes</taxon>
        <taxon>Alcyoneusvirus</taxon>
        <taxon>Alcyoneusvirus RaK2</taxon>
    </lineage>
</organism>
<keyword evidence="1" id="KW-0812">Transmembrane</keyword>
<dbReference type="EMBL" id="JQ513383">
    <property type="protein sequence ID" value="AFA44731.1"/>
    <property type="molecule type" value="Genomic_DNA"/>
</dbReference>
<name>H6X4R5_9CAUD</name>